<dbReference type="Proteomes" id="UP000257109">
    <property type="component" value="Unassembled WGS sequence"/>
</dbReference>
<organism evidence="1 2">
    <name type="scientific">Mucuna pruriens</name>
    <name type="common">Velvet bean</name>
    <name type="synonym">Dolichos pruriens</name>
    <dbReference type="NCBI Taxonomy" id="157652"/>
    <lineage>
        <taxon>Eukaryota</taxon>
        <taxon>Viridiplantae</taxon>
        <taxon>Streptophyta</taxon>
        <taxon>Embryophyta</taxon>
        <taxon>Tracheophyta</taxon>
        <taxon>Spermatophyta</taxon>
        <taxon>Magnoliopsida</taxon>
        <taxon>eudicotyledons</taxon>
        <taxon>Gunneridae</taxon>
        <taxon>Pentapetalae</taxon>
        <taxon>rosids</taxon>
        <taxon>fabids</taxon>
        <taxon>Fabales</taxon>
        <taxon>Fabaceae</taxon>
        <taxon>Papilionoideae</taxon>
        <taxon>50 kb inversion clade</taxon>
        <taxon>NPAAA clade</taxon>
        <taxon>indigoferoid/millettioid clade</taxon>
        <taxon>Phaseoleae</taxon>
        <taxon>Mucuna</taxon>
    </lineage>
</organism>
<gene>
    <name evidence="1" type="ORF">CR513_20896</name>
</gene>
<reference evidence="1" key="1">
    <citation type="submission" date="2018-05" db="EMBL/GenBank/DDBJ databases">
        <title>Draft genome of Mucuna pruriens seed.</title>
        <authorList>
            <person name="Nnadi N.E."/>
            <person name="Vos R."/>
            <person name="Hasami M.H."/>
            <person name="Devisetty U.K."/>
            <person name="Aguiy J.C."/>
        </authorList>
    </citation>
    <scope>NUCLEOTIDE SEQUENCE [LARGE SCALE GENOMIC DNA]</scope>
    <source>
        <strain evidence="1">JCA_2017</strain>
    </source>
</reference>
<accession>A0A371H185</accession>
<evidence type="ECO:0000313" key="2">
    <source>
        <dbReference type="Proteomes" id="UP000257109"/>
    </source>
</evidence>
<comment type="caution">
    <text evidence="1">The sequence shown here is derived from an EMBL/GenBank/DDBJ whole genome shotgun (WGS) entry which is preliminary data.</text>
</comment>
<evidence type="ECO:0000313" key="1">
    <source>
        <dbReference type="EMBL" id="RDX96436.1"/>
    </source>
</evidence>
<dbReference type="AlphaFoldDB" id="A0A371H185"/>
<dbReference type="EMBL" id="QJKJ01003888">
    <property type="protein sequence ID" value="RDX96436.1"/>
    <property type="molecule type" value="Genomic_DNA"/>
</dbReference>
<keyword evidence="2" id="KW-1185">Reference proteome</keyword>
<proteinExistence type="predicted"/>
<name>A0A371H185_MUCPR</name>
<protein>
    <submittedName>
        <fullName evidence="1">Uncharacterized protein</fullName>
    </submittedName>
</protein>
<sequence>MLKEIEVALKEGRKCMRTKNKKQEDEQHINTRNRGAREIDAVLGSAVRVENAPTSSSSFFLIEHLVDENLADAVLQQRRPLSIELVPGGAGAGPAGLGDDEGDGLVAGNGEGGDDGVDHDVKEVTVADAGGEVVAEVEGVFLEERDAEGDLGPEAVQVVGVEVDQERRIRVLQEL</sequence>
<feature type="non-terminal residue" evidence="1">
    <location>
        <position position="1"/>
    </location>
</feature>